<evidence type="ECO:0000313" key="3">
    <source>
        <dbReference type="Proteomes" id="UP000295703"/>
    </source>
</evidence>
<evidence type="ECO:0000313" key="2">
    <source>
        <dbReference type="EMBL" id="TDZ68080.1"/>
    </source>
</evidence>
<feature type="compositionally biased region" description="Basic residues" evidence="1">
    <location>
        <begin position="685"/>
        <end position="694"/>
    </location>
</feature>
<feature type="compositionally biased region" description="Low complexity" evidence="1">
    <location>
        <begin position="348"/>
        <end position="364"/>
    </location>
</feature>
<evidence type="ECO:0000256" key="1">
    <source>
        <dbReference type="SAM" id="MobiDB-lite"/>
    </source>
</evidence>
<comment type="caution">
    <text evidence="2">The sequence shown here is derived from an EMBL/GenBank/DDBJ whole genome shotgun (WGS) entry which is preliminary data.</text>
</comment>
<accession>A0A4V3HX48</accession>
<feature type="region of interest" description="Disordered" evidence="1">
    <location>
        <begin position="1"/>
        <end position="106"/>
    </location>
</feature>
<dbReference type="EMBL" id="RYZW01000013">
    <property type="protein sequence ID" value="TDZ68080.1"/>
    <property type="molecule type" value="Genomic_DNA"/>
</dbReference>
<feature type="region of interest" description="Disordered" evidence="1">
    <location>
        <begin position="661"/>
        <end position="694"/>
    </location>
</feature>
<feature type="compositionally biased region" description="Basic and acidic residues" evidence="1">
    <location>
        <begin position="40"/>
        <end position="53"/>
    </location>
</feature>
<name>A0A4V3HX48_COLTR</name>
<dbReference type="AlphaFoldDB" id="A0A4V3HX48"/>
<sequence length="694" mass="76564">MSAKDCRESSPCDDERSSSQETSSQMSEGLPGCASTAEDDPSRRDNFTTRDSEEPSPAQLEEAKENERQLLEHARLEQETQDREAAWRRRLASETPATSQPPPIVIGAPLGKNLTAIEAASLLVSQWEEIHERSLSETSEDSRPILEALDDARARLSMLQASQDDPVTLSSDEVSLPLNSLDAHKQASILSRIEILESSLHESSFAPEKSNMAAAISLYRSARIPYSSNWALVYAGNLVDFAPSYASFTHDRQQRLDRYSRMYGPGWFWFEPPLARTGDTSPFLASRGTWLPETDTSYDMGHYTITMSFRRMSNLVTRTRKRRRSLVDEDEPGVGCWPLPSSPEHEQPPSSSSSSDPSRRFSNPPTKPRRSRNTRHPHMTPDASAPTLHFRMLLDSGATLPMLYDKDVAALGIDRASYAAVSRITVEQADASRVAMWLYEMQVAVVDTKSCASLVSASSPVWPAEERVLGGVMPVMVKPAAKPEPKVPKTQKPEAKSFAAPGGVTGPCAVTRFGSTELLKTATTVVDEAEGRDYGRLSGLLPFKVCYVQSTPGLRTMWLGEDRRDVLGAHRMPGQMRWAPGARMCDPGHPRDLWRDICGDEEEAGDPVMLDMVHERSAPRAGLASGRRKVRVTDVEKSRGRSEIVVRDDRGVEEKYIIEPRTLPSQQAASATKGVGVGVAEGRRVRPSKKSTGS</sequence>
<feature type="compositionally biased region" description="Low complexity" evidence="1">
    <location>
        <begin position="19"/>
        <end position="28"/>
    </location>
</feature>
<keyword evidence="3" id="KW-1185">Reference proteome</keyword>
<feature type="compositionally biased region" description="Basic and acidic residues" evidence="1">
    <location>
        <begin position="61"/>
        <end position="87"/>
    </location>
</feature>
<organism evidence="2 3">
    <name type="scientific">Colletotrichum trifolii</name>
    <dbReference type="NCBI Taxonomy" id="5466"/>
    <lineage>
        <taxon>Eukaryota</taxon>
        <taxon>Fungi</taxon>
        <taxon>Dikarya</taxon>
        <taxon>Ascomycota</taxon>
        <taxon>Pezizomycotina</taxon>
        <taxon>Sordariomycetes</taxon>
        <taxon>Hypocreomycetidae</taxon>
        <taxon>Glomerellales</taxon>
        <taxon>Glomerellaceae</taxon>
        <taxon>Colletotrichum</taxon>
        <taxon>Colletotrichum orbiculare species complex</taxon>
    </lineage>
</organism>
<reference evidence="2 3" key="1">
    <citation type="submission" date="2018-12" db="EMBL/GenBank/DDBJ databases">
        <title>Genome sequence and assembly of Colletotrichum trifolii.</title>
        <authorList>
            <person name="Gan P."/>
            <person name="Shirasu K."/>
        </authorList>
    </citation>
    <scope>NUCLEOTIDE SEQUENCE [LARGE SCALE GENOMIC DNA]</scope>
    <source>
        <strain evidence="2 3">543-2</strain>
    </source>
</reference>
<feature type="region of interest" description="Disordered" evidence="1">
    <location>
        <begin position="323"/>
        <end position="384"/>
    </location>
</feature>
<dbReference type="Proteomes" id="UP000295703">
    <property type="component" value="Unassembled WGS sequence"/>
</dbReference>
<gene>
    <name evidence="2" type="ORF">CTRI78_v002419</name>
</gene>
<feature type="compositionally biased region" description="Basic residues" evidence="1">
    <location>
        <begin position="367"/>
        <end position="378"/>
    </location>
</feature>
<dbReference type="STRING" id="5466.A0A4V3HX48"/>
<protein>
    <submittedName>
        <fullName evidence="2">Uncharacterized protein</fullName>
    </submittedName>
</protein>
<feature type="compositionally biased region" description="Basic and acidic residues" evidence="1">
    <location>
        <begin position="1"/>
        <end position="18"/>
    </location>
</feature>
<proteinExistence type="predicted"/>